<protein>
    <submittedName>
        <fullName evidence="3">Tripartite tricarboxylate transporter family receptor</fullName>
    </submittedName>
</protein>
<keyword evidence="2" id="KW-0732">Signal</keyword>
<dbReference type="Pfam" id="PF03401">
    <property type="entry name" value="TctC"/>
    <property type="match status" value="1"/>
</dbReference>
<dbReference type="PANTHER" id="PTHR42928:SF5">
    <property type="entry name" value="BLR1237 PROTEIN"/>
    <property type="match status" value="1"/>
</dbReference>
<feature type="chain" id="PRO_5002596831" evidence="2">
    <location>
        <begin position="25"/>
        <end position="322"/>
    </location>
</feature>
<organism evidence="3 4">
    <name type="scientific">Variovorax paradoxus</name>
    <dbReference type="NCBI Taxonomy" id="34073"/>
    <lineage>
        <taxon>Bacteria</taxon>
        <taxon>Pseudomonadati</taxon>
        <taxon>Pseudomonadota</taxon>
        <taxon>Betaproteobacteria</taxon>
        <taxon>Burkholderiales</taxon>
        <taxon>Comamonadaceae</taxon>
        <taxon>Variovorax</taxon>
    </lineage>
</organism>
<dbReference type="RefSeq" id="WP_047784954.1">
    <property type="nucleotide sequence ID" value="NZ_JZWI01000013.1"/>
</dbReference>
<dbReference type="CDD" id="cd13578">
    <property type="entry name" value="PBP2_Bug27"/>
    <property type="match status" value="1"/>
</dbReference>
<proteinExistence type="inferred from homology"/>
<keyword evidence="4" id="KW-1185">Reference proteome</keyword>
<dbReference type="InterPro" id="IPR042100">
    <property type="entry name" value="Bug_dom1"/>
</dbReference>
<sequence>MNGLFKSAAALALALAAASGWAQAYPSKPIRVVVPFPAGGPVDQTARALGAKLSTSLGQSIIIDNKGGAGGLLGADAVAKSPADGYTLLFSSAGALAIVPHIAPSMPYNPQKDLAAVTQALKVPAVLVVAADSRFKTFADLKAAATGDASKVNYASAGSGTTPHLQAELLKREARLNINHIPYRGAAPALTDLMGGQVDMMMVDIPVVLPFIQSGKVRPLAVTSARRIPVLKDVPTVGELGMPKVEAYNWYGMLAPARTPAEIIDKMYGAVGAALRSPDLKQQFEQQGVEVVGSSPAEFGRFISTESERWGSLAKAVGAKLD</sequence>
<dbReference type="Gene3D" id="3.40.190.10">
    <property type="entry name" value="Periplasmic binding protein-like II"/>
    <property type="match status" value="1"/>
</dbReference>
<comment type="caution">
    <text evidence="3">The sequence shown here is derived from an EMBL/GenBank/DDBJ whole genome shotgun (WGS) entry which is preliminary data.</text>
</comment>
<dbReference type="Proteomes" id="UP000035170">
    <property type="component" value="Unassembled WGS sequence"/>
</dbReference>
<evidence type="ECO:0000256" key="1">
    <source>
        <dbReference type="ARBA" id="ARBA00006987"/>
    </source>
</evidence>
<keyword evidence="3" id="KW-0675">Receptor</keyword>
<dbReference type="AlphaFoldDB" id="A0A0H2M115"/>
<name>A0A0H2M115_VARPD</name>
<evidence type="ECO:0000313" key="3">
    <source>
        <dbReference type="EMBL" id="KLN56113.1"/>
    </source>
</evidence>
<evidence type="ECO:0000313" key="4">
    <source>
        <dbReference type="Proteomes" id="UP000035170"/>
    </source>
</evidence>
<dbReference type="InterPro" id="IPR005064">
    <property type="entry name" value="BUG"/>
</dbReference>
<dbReference type="PATRIC" id="fig|34073.19.peg.2876"/>
<dbReference type="SUPFAM" id="SSF53850">
    <property type="entry name" value="Periplasmic binding protein-like II"/>
    <property type="match status" value="1"/>
</dbReference>
<dbReference type="Gene3D" id="3.40.190.150">
    <property type="entry name" value="Bordetella uptake gene, domain 1"/>
    <property type="match status" value="1"/>
</dbReference>
<reference evidence="3 4" key="1">
    <citation type="submission" date="2015-03" db="EMBL/GenBank/DDBJ databases">
        <title>Genome sequence of Variovorax paradoxus TBEA6.</title>
        <authorList>
            <person name="Poehlein A."/>
            <person name="Schuldes J."/>
            <person name="Wuebbeler J.H."/>
            <person name="Hiessl S."/>
            <person name="Steinbuechel A."/>
            <person name="Daniel R."/>
        </authorList>
    </citation>
    <scope>NUCLEOTIDE SEQUENCE [LARGE SCALE GENOMIC DNA]</scope>
    <source>
        <strain evidence="3 4">TBEA6</strain>
    </source>
</reference>
<dbReference type="EMBL" id="JZWI01000013">
    <property type="protein sequence ID" value="KLN56113.1"/>
    <property type="molecule type" value="Genomic_DNA"/>
</dbReference>
<feature type="signal peptide" evidence="2">
    <location>
        <begin position="1"/>
        <end position="24"/>
    </location>
</feature>
<dbReference type="PIRSF" id="PIRSF017082">
    <property type="entry name" value="YflP"/>
    <property type="match status" value="1"/>
</dbReference>
<gene>
    <name evidence="3" type="ORF">VPARA_27960</name>
</gene>
<accession>A0A0H2M115</accession>
<comment type="similarity">
    <text evidence="1">Belongs to the UPF0065 (bug) family.</text>
</comment>
<dbReference type="PANTHER" id="PTHR42928">
    <property type="entry name" value="TRICARBOXYLATE-BINDING PROTEIN"/>
    <property type="match status" value="1"/>
</dbReference>
<evidence type="ECO:0000256" key="2">
    <source>
        <dbReference type="SAM" id="SignalP"/>
    </source>
</evidence>